<feature type="region of interest" description="Disordered" evidence="12">
    <location>
        <begin position="943"/>
        <end position="1026"/>
    </location>
</feature>
<protein>
    <recommendedName>
        <fullName evidence="13">RRM domain-containing protein</fullName>
    </recommendedName>
</protein>
<dbReference type="FunFam" id="3.30.70.330:FF:000410">
    <property type="entry name" value="ASF/SF2-like pre-mRNA splicing factor SRP31"/>
    <property type="match status" value="1"/>
</dbReference>
<dbReference type="Pfam" id="PF00076">
    <property type="entry name" value="RRM_1"/>
    <property type="match status" value="2"/>
</dbReference>
<dbReference type="GO" id="GO:0006397">
    <property type="term" value="P:mRNA processing"/>
    <property type="evidence" value="ECO:0007669"/>
    <property type="project" value="UniProtKB-KW"/>
</dbReference>
<keyword evidence="15" id="KW-1185">Reference proteome</keyword>
<dbReference type="PROSITE" id="PS50102">
    <property type="entry name" value="RRM"/>
    <property type="match status" value="2"/>
</dbReference>
<dbReference type="PANTHER" id="PTHR23003">
    <property type="entry name" value="RNA RECOGNITION MOTIF RRM DOMAIN CONTAINING PROTEIN"/>
    <property type="match status" value="1"/>
</dbReference>
<comment type="caution">
    <text evidence="14">The sequence shown here is derived from an EMBL/GenBank/DDBJ whole genome shotgun (WGS) entry which is preliminary data.</text>
</comment>
<dbReference type="GO" id="GO:0016607">
    <property type="term" value="C:nuclear speck"/>
    <property type="evidence" value="ECO:0007669"/>
    <property type="project" value="UniProtKB-SubCell"/>
</dbReference>
<sequence length="1292" mass="145963">MVFGISHLEETYKDRVKEQEGAKAISNYGFQDEQVVSGELLAYDSSGCVNKVKESPIPLTSVLIFRSTEYTITIDVWFAGCVVAELLLGQLFYLEQFARKNELVATSNPITRLSYWGNSKIKQGLNQIKALGGYLNVEPGRIDNNDDSRLAKVEKQVIEIHALLVQGHKETRQDEDEKRLTKVENQVGKILELLEKHMPVDREQVKTPPSKLLAKQRLVKMENQVGQILEFGIEKVAANSLKFLDEDEIRNMNDKEPMETSRSRKTNSILTPPNTKGRSRAKKSNSKAVEVNVVTMSSSCSVVHGPHTRGTQHCKASQWLCTLFVKFDVMKKRPQLKPSSNNNNVDNNIHDNLDQLFDNLLDQPRGNVGPETPKSFVPLPDPLNDYDSLVLRYAFDESLPEGYDCGLFVIKYMQGKPLPSGVIKFNYLHRARLLLDLVIYKHNSAPIVGDIAQYKAGDIYRYTSPLHAYKELLQYARREDYVQDVSSFAFQWLEDMPRQDNSYNYGLFVIKYMQGKPLPLDLIKFDYLHRAHLLLDLVIYKHNSAPIIGDIVQYKAGTMSRSSRTLYVGNLPGDIREREVEDLFYKYGPIAHIDLKIPPRPPGYAFVEFEEARDAEDAIRGRDGYDFDGHRLRVELAHGGRGNSSSIDRYSCYSSGRGPHGGVSRCSEYCVLVSRLPSSASWQDLKDHMRRAGDVCFSQVFRDGSGATGIVDYTNYDDMKYAIRKLDDSEFQNAFTRAIVRVREYKSSRSQSQSRSRSYSRSRSRSHSYSRGRSYSRSRSLSRSRSRSKSPKAKSAHRSLAKSRSRSASRSRSGSKPRSLSRPSLPWVPSMVLNNGIGICFGIGVCLLSLAEMHRPCAMVSLCDLPGAQFNWLEHRPVKVFCGFEPLQALLSHTTLAQLNMHCTTGIVDYTNYDDMKYAIRKLDDSEFQNAFTRAIVRVREYKSSRSRSRSQSRSRSRSYSRSRSRSRSYSRGRSYSRSRSLSRSRSRSKSPKAKSAHRSLAKSRSRSASRSRSGSKPRSLSRPSLPWVPSMVLNNGIGICFGIGVCLLSLAEMHRPCAMVSLCDLPGAQIPLQEMNWHSSFELNPPTKQPFSNRRTQRREPQHLRVPKGEDDEDLLLVEEEYNGCCGLFTRMDASYMGSRTVGDQLTYGQVANSPLPDKVAAIPMHPMIQTSEGVPEASSMFYNLPELSCSTILLTALESSSECCQHSCTNQRTQNRCSNLCSLQASLHQLVSDLALKSLSQCQEEHHVIDMPLLKTCTHAIKQQGTWIELAFIRFVAEGVYGNEGQTSDI</sequence>
<feature type="region of interest" description="Disordered" evidence="12">
    <location>
        <begin position="745"/>
        <end position="823"/>
    </location>
</feature>
<feature type="compositionally biased region" description="Basic residues" evidence="12">
    <location>
        <begin position="945"/>
        <end position="1016"/>
    </location>
</feature>
<dbReference type="InterPro" id="IPR050374">
    <property type="entry name" value="RRT5_SRSF_SR"/>
</dbReference>
<evidence type="ECO:0000313" key="15">
    <source>
        <dbReference type="Proteomes" id="UP000306102"/>
    </source>
</evidence>
<evidence type="ECO:0000259" key="13">
    <source>
        <dbReference type="PROSITE" id="PS50102"/>
    </source>
</evidence>
<dbReference type="SMART" id="SM00360">
    <property type="entry name" value="RRM"/>
    <property type="match status" value="2"/>
</dbReference>
<dbReference type="EMBL" id="SDRB02010660">
    <property type="protein sequence ID" value="THG05186.1"/>
    <property type="molecule type" value="Genomic_DNA"/>
</dbReference>
<dbReference type="InterPro" id="IPR012677">
    <property type="entry name" value="Nucleotide-bd_a/b_plait_sf"/>
</dbReference>
<keyword evidence="4" id="KW-0507">mRNA processing</keyword>
<dbReference type="GO" id="GO:0005737">
    <property type="term" value="C:cytoplasm"/>
    <property type="evidence" value="ECO:0007669"/>
    <property type="project" value="TreeGrafter"/>
</dbReference>
<feature type="compositionally biased region" description="Basic residues" evidence="12">
    <location>
        <begin position="758"/>
        <end position="815"/>
    </location>
</feature>
<feature type="region of interest" description="Disordered" evidence="12">
    <location>
        <begin position="1082"/>
        <end position="1111"/>
    </location>
</feature>
<feature type="region of interest" description="Disordered" evidence="12">
    <location>
        <begin position="252"/>
        <end position="286"/>
    </location>
</feature>
<evidence type="ECO:0000256" key="5">
    <source>
        <dbReference type="ARBA" id="ARBA00022728"/>
    </source>
</evidence>
<evidence type="ECO:0000256" key="4">
    <source>
        <dbReference type="ARBA" id="ARBA00022664"/>
    </source>
</evidence>
<feature type="domain" description="RRM" evidence="13">
    <location>
        <begin position="564"/>
        <end position="639"/>
    </location>
</feature>
<proteinExistence type="inferred from homology"/>
<feature type="compositionally biased region" description="Polar residues" evidence="12">
    <location>
        <begin position="266"/>
        <end position="276"/>
    </location>
</feature>
<evidence type="ECO:0000256" key="10">
    <source>
        <dbReference type="ARBA" id="ARBA00061121"/>
    </source>
</evidence>
<comment type="similarity">
    <text evidence="10">Belongs to the splicing factor SR family. SR subfamily.</text>
</comment>
<evidence type="ECO:0000256" key="9">
    <source>
        <dbReference type="ARBA" id="ARBA00023242"/>
    </source>
</evidence>
<evidence type="ECO:0000256" key="11">
    <source>
        <dbReference type="PROSITE-ProRule" id="PRU00176"/>
    </source>
</evidence>
<dbReference type="PANTHER" id="PTHR23003:SF62">
    <property type="entry name" value="SERINE_ARGININE (SR)-TYPE SHUTTLING MRNA BINDING PROTEIN NPL3"/>
    <property type="match status" value="1"/>
</dbReference>
<evidence type="ECO:0000256" key="8">
    <source>
        <dbReference type="ARBA" id="ARBA00023187"/>
    </source>
</evidence>
<evidence type="ECO:0000313" key="14">
    <source>
        <dbReference type="EMBL" id="THG05186.1"/>
    </source>
</evidence>
<keyword evidence="5" id="KW-0747">Spliceosome</keyword>
<keyword evidence="7 11" id="KW-0694">RNA-binding</keyword>
<keyword evidence="6" id="KW-0677">Repeat</keyword>
<reference evidence="14 15" key="1">
    <citation type="journal article" date="2018" name="Proc. Natl. Acad. Sci. U.S.A.">
        <title>Draft genome sequence of Camellia sinensis var. sinensis provides insights into the evolution of the tea genome and tea quality.</title>
        <authorList>
            <person name="Wei C."/>
            <person name="Yang H."/>
            <person name="Wang S."/>
            <person name="Zhao J."/>
            <person name="Liu C."/>
            <person name="Gao L."/>
            <person name="Xia E."/>
            <person name="Lu Y."/>
            <person name="Tai Y."/>
            <person name="She G."/>
            <person name="Sun J."/>
            <person name="Cao H."/>
            <person name="Tong W."/>
            <person name="Gao Q."/>
            <person name="Li Y."/>
            <person name="Deng W."/>
            <person name="Jiang X."/>
            <person name="Wang W."/>
            <person name="Chen Q."/>
            <person name="Zhang S."/>
            <person name="Li H."/>
            <person name="Wu J."/>
            <person name="Wang P."/>
            <person name="Li P."/>
            <person name="Shi C."/>
            <person name="Zheng F."/>
            <person name="Jian J."/>
            <person name="Huang B."/>
            <person name="Shan D."/>
            <person name="Shi M."/>
            <person name="Fang C."/>
            <person name="Yue Y."/>
            <person name="Li F."/>
            <person name="Li D."/>
            <person name="Wei S."/>
            <person name="Han B."/>
            <person name="Jiang C."/>
            <person name="Yin Y."/>
            <person name="Xia T."/>
            <person name="Zhang Z."/>
            <person name="Bennetzen J.L."/>
            <person name="Zhao S."/>
            <person name="Wan X."/>
        </authorList>
    </citation>
    <scope>NUCLEOTIDE SEQUENCE [LARGE SCALE GENOMIC DNA]</scope>
    <source>
        <strain evidence="15">cv. Shuchazao</strain>
        <tissue evidence="14">Leaf</tissue>
    </source>
</reference>
<feature type="compositionally biased region" description="Basic and acidic residues" evidence="12">
    <location>
        <begin position="252"/>
        <end position="262"/>
    </location>
</feature>
<evidence type="ECO:0000256" key="6">
    <source>
        <dbReference type="ARBA" id="ARBA00022737"/>
    </source>
</evidence>
<organism evidence="14 15">
    <name type="scientific">Camellia sinensis var. sinensis</name>
    <name type="common">China tea</name>
    <dbReference type="NCBI Taxonomy" id="542762"/>
    <lineage>
        <taxon>Eukaryota</taxon>
        <taxon>Viridiplantae</taxon>
        <taxon>Streptophyta</taxon>
        <taxon>Embryophyta</taxon>
        <taxon>Tracheophyta</taxon>
        <taxon>Spermatophyta</taxon>
        <taxon>Magnoliopsida</taxon>
        <taxon>eudicotyledons</taxon>
        <taxon>Gunneridae</taxon>
        <taxon>Pentapetalae</taxon>
        <taxon>asterids</taxon>
        <taxon>Ericales</taxon>
        <taxon>Theaceae</taxon>
        <taxon>Camellia</taxon>
    </lineage>
</organism>
<accession>A0A4S4DS42</accession>
<keyword evidence="9" id="KW-0539">Nucleus</keyword>
<dbReference type="SUPFAM" id="SSF54928">
    <property type="entry name" value="RNA-binding domain, RBD"/>
    <property type="match status" value="2"/>
</dbReference>
<keyword evidence="8" id="KW-0508">mRNA splicing</keyword>
<evidence type="ECO:0000256" key="3">
    <source>
        <dbReference type="ARBA" id="ARBA00022553"/>
    </source>
</evidence>
<gene>
    <name evidence="14" type="ORF">TEA_008446</name>
</gene>
<evidence type="ECO:0000256" key="1">
    <source>
        <dbReference type="ARBA" id="ARBA00004324"/>
    </source>
</evidence>
<evidence type="ECO:0000256" key="12">
    <source>
        <dbReference type="SAM" id="MobiDB-lite"/>
    </source>
</evidence>
<feature type="compositionally biased region" description="Low complexity" evidence="12">
    <location>
        <begin position="748"/>
        <end position="757"/>
    </location>
</feature>
<feature type="compositionally biased region" description="Low complexity" evidence="12">
    <location>
        <begin position="1017"/>
        <end position="1026"/>
    </location>
</feature>
<feature type="domain" description="RRM" evidence="13">
    <location>
        <begin position="669"/>
        <end position="747"/>
    </location>
</feature>
<name>A0A4S4DS42_CAMSN</name>
<dbReference type="Proteomes" id="UP000306102">
    <property type="component" value="Unassembled WGS sequence"/>
</dbReference>
<dbReference type="InterPro" id="IPR000504">
    <property type="entry name" value="RRM_dom"/>
</dbReference>
<keyword evidence="3" id="KW-0597">Phosphoprotein</keyword>
<dbReference type="STRING" id="542762.A0A4S4DS42"/>
<dbReference type="CDD" id="cd12599">
    <property type="entry name" value="RRM1_SF2_plant_like"/>
    <property type="match status" value="1"/>
</dbReference>
<dbReference type="InterPro" id="IPR035979">
    <property type="entry name" value="RBD_domain_sf"/>
</dbReference>
<evidence type="ECO:0000256" key="2">
    <source>
        <dbReference type="ARBA" id="ARBA00004642"/>
    </source>
</evidence>
<dbReference type="Gene3D" id="3.30.70.330">
    <property type="match status" value="3"/>
</dbReference>
<dbReference type="CDD" id="cd12602">
    <property type="entry name" value="RRM2_SF2_plant_like"/>
    <property type="match status" value="1"/>
</dbReference>
<dbReference type="FunFam" id="3.30.70.330:FF:000062">
    <property type="entry name" value="serine/arginine-rich splicing factor SR34A-like"/>
    <property type="match status" value="1"/>
</dbReference>
<comment type="subcellular location">
    <subcellularLocation>
        <location evidence="1">Nucleus speckle</location>
    </subcellularLocation>
    <subcellularLocation>
        <location evidence="2">Nucleus</location>
        <location evidence="2">Nucleoplasm</location>
    </subcellularLocation>
</comment>
<feature type="compositionally biased region" description="Basic and acidic residues" evidence="12">
    <location>
        <begin position="1099"/>
        <end position="1110"/>
    </location>
</feature>
<dbReference type="GO" id="GO:0005681">
    <property type="term" value="C:spliceosomal complex"/>
    <property type="evidence" value="ECO:0007669"/>
    <property type="project" value="UniProtKB-KW"/>
</dbReference>
<dbReference type="GO" id="GO:0003729">
    <property type="term" value="F:mRNA binding"/>
    <property type="evidence" value="ECO:0007669"/>
    <property type="project" value="TreeGrafter"/>
</dbReference>
<dbReference type="GO" id="GO:0008380">
    <property type="term" value="P:RNA splicing"/>
    <property type="evidence" value="ECO:0007669"/>
    <property type="project" value="UniProtKB-KW"/>
</dbReference>
<evidence type="ECO:0000256" key="7">
    <source>
        <dbReference type="ARBA" id="ARBA00022884"/>
    </source>
</evidence>